<dbReference type="InterPro" id="IPR036667">
    <property type="entry name" value="PTS_IIB_sorbose-sp_sf"/>
</dbReference>
<evidence type="ECO:0000259" key="8">
    <source>
        <dbReference type="PROSITE" id="PS51101"/>
    </source>
</evidence>
<organism evidence="9 10">
    <name type="scientific">Breznakia pachnodae</name>
    <dbReference type="NCBI Taxonomy" id="265178"/>
    <lineage>
        <taxon>Bacteria</taxon>
        <taxon>Bacillati</taxon>
        <taxon>Bacillota</taxon>
        <taxon>Erysipelotrichia</taxon>
        <taxon>Erysipelotrichales</taxon>
        <taxon>Erysipelotrichaceae</taxon>
        <taxon>Breznakia</taxon>
    </lineage>
</organism>
<dbReference type="SUPFAM" id="SSF52728">
    <property type="entry name" value="PTS IIb component"/>
    <property type="match status" value="1"/>
</dbReference>
<keyword evidence="3" id="KW-0963">Cytoplasm</keyword>
<dbReference type="PROSITE" id="PS51101">
    <property type="entry name" value="PTS_EIIB_TYPE_4"/>
    <property type="match status" value="1"/>
</dbReference>
<dbReference type="EMBL" id="JAUSUR010000010">
    <property type="protein sequence ID" value="MDQ0363182.1"/>
    <property type="molecule type" value="Genomic_DNA"/>
</dbReference>
<keyword evidence="5" id="KW-0808">Transferase</keyword>
<dbReference type="InterPro" id="IPR004720">
    <property type="entry name" value="PTS_IIB_sorbose-sp"/>
</dbReference>
<dbReference type="Gene3D" id="3.40.35.10">
    <property type="entry name" value="Phosphotransferase system, sorbose subfamily IIB component"/>
    <property type="match status" value="1"/>
</dbReference>
<protein>
    <submittedName>
        <fullName evidence="9">PTS system mannose-specific IIB component</fullName>
    </submittedName>
</protein>
<evidence type="ECO:0000256" key="7">
    <source>
        <dbReference type="ARBA" id="ARBA00022777"/>
    </source>
</evidence>
<evidence type="ECO:0000256" key="5">
    <source>
        <dbReference type="ARBA" id="ARBA00022679"/>
    </source>
</evidence>
<keyword evidence="7" id="KW-0418">Kinase</keyword>
<keyword evidence="6" id="KW-0598">Phosphotransferase system</keyword>
<evidence type="ECO:0000256" key="4">
    <source>
        <dbReference type="ARBA" id="ARBA00022597"/>
    </source>
</evidence>
<dbReference type="RefSeq" id="WP_307411895.1">
    <property type="nucleotide sequence ID" value="NZ_JAUSUR010000010.1"/>
</dbReference>
<keyword evidence="4" id="KW-0762">Sugar transport</keyword>
<evidence type="ECO:0000313" key="10">
    <source>
        <dbReference type="Proteomes" id="UP001230220"/>
    </source>
</evidence>
<comment type="caution">
    <text evidence="9">The sequence shown here is derived from an EMBL/GenBank/DDBJ whole genome shotgun (WGS) entry which is preliminary data.</text>
</comment>
<evidence type="ECO:0000256" key="3">
    <source>
        <dbReference type="ARBA" id="ARBA00022490"/>
    </source>
</evidence>
<dbReference type="Proteomes" id="UP001230220">
    <property type="component" value="Unassembled WGS sequence"/>
</dbReference>
<name>A0ABU0E8F8_9FIRM</name>
<keyword evidence="2" id="KW-0813">Transport</keyword>
<evidence type="ECO:0000313" key="9">
    <source>
        <dbReference type="EMBL" id="MDQ0363182.1"/>
    </source>
</evidence>
<proteinExistence type="predicted"/>
<gene>
    <name evidence="9" type="ORF">J2S15_003943</name>
</gene>
<evidence type="ECO:0000256" key="6">
    <source>
        <dbReference type="ARBA" id="ARBA00022683"/>
    </source>
</evidence>
<sequence length="154" mass="17444">MDIVLGRLDNRLLHGIIATQWAQHTKCERLMIIDDEVAADPQKKEIMKMARPVGIPLSIITLDTAIENFKADKYKGKRVFVVAKKPETFSLLLDNGITMAELNIGGSGYLSDEIIKLSNRYSCTKKDQEFLNKIKSDGVYTYIQYVPADTKVEY</sequence>
<accession>A0ABU0E8F8</accession>
<feature type="domain" description="PTS EIIB type-4" evidence="8">
    <location>
        <begin position="1"/>
        <end position="154"/>
    </location>
</feature>
<keyword evidence="10" id="KW-1185">Reference proteome</keyword>
<evidence type="ECO:0000256" key="2">
    <source>
        <dbReference type="ARBA" id="ARBA00022448"/>
    </source>
</evidence>
<dbReference type="Pfam" id="PF03830">
    <property type="entry name" value="PTSIIB_sorb"/>
    <property type="match status" value="1"/>
</dbReference>
<reference evidence="9 10" key="1">
    <citation type="submission" date="2023-07" db="EMBL/GenBank/DDBJ databases">
        <title>Genomic Encyclopedia of Type Strains, Phase IV (KMG-IV): sequencing the most valuable type-strain genomes for metagenomic binning, comparative biology and taxonomic classification.</title>
        <authorList>
            <person name="Goeker M."/>
        </authorList>
    </citation>
    <scope>NUCLEOTIDE SEQUENCE [LARGE SCALE GENOMIC DNA]</scope>
    <source>
        <strain evidence="9 10">DSM 16784</strain>
    </source>
</reference>
<evidence type="ECO:0000256" key="1">
    <source>
        <dbReference type="ARBA" id="ARBA00004496"/>
    </source>
</evidence>
<comment type="subcellular location">
    <subcellularLocation>
        <location evidence="1">Cytoplasm</location>
    </subcellularLocation>
</comment>